<feature type="domain" description="MAM" evidence="5">
    <location>
        <begin position="532"/>
        <end position="689"/>
    </location>
</feature>
<dbReference type="PROSITE" id="PS01180">
    <property type="entry name" value="CUB"/>
    <property type="match status" value="1"/>
</dbReference>
<evidence type="ECO:0000313" key="7">
    <source>
        <dbReference type="Proteomes" id="UP000596742"/>
    </source>
</evidence>
<comment type="caution">
    <text evidence="2">Lacks conserved residue(s) required for the propagation of feature annotation.</text>
</comment>
<dbReference type="PANTHER" id="PTHR23282:SF101">
    <property type="entry name" value="MAM DOMAIN-CONTAINING PROTEIN"/>
    <property type="match status" value="1"/>
</dbReference>
<feature type="non-terminal residue" evidence="6">
    <location>
        <position position="856"/>
    </location>
</feature>
<dbReference type="InterPro" id="IPR000859">
    <property type="entry name" value="CUB_dom"/>
</dbReference>
<dbReference type="InterPro" id="IPR013320">
    <property type="entry name" value="ConA-like_dom_sf"/>
</dbReference>
<dbReference type="Gene3D" id="2.60.120.290">
    <property type="entry name" value="Spermadhesin, CUB domain"/>
    <property type="match status" value="1"/>
</dbReference>
<name>A0A8B6CYA5_MYTGA</name>
<evidence type="ECO:0000256" key="2">
    <source>
        <dbReference type="PROSITE-ProRule" id="PRU00076"/>
    </source>
</evidence>
<dbReference type="EMBL" id="UYJE01002625">
    <property type="protein sequence ID" value="VDI12403.1"/>
    <property type="molecule type" value="Genomic_DNA"/>
</dbReference>
<evidence type="ECO:0000259" key="4">
    <source>
        <dbReference type="PROSITE" id="PS50026"/>
    </source>
</evidence>
<dbReference type="Proteomes" id="UP000596742">
    <property type="component" value="Unassembled WGS sequence"/>
</dbReference>
<dbReference type="Gene3D" id="2.10.25.10">
    <property type="entry name" value="Laminin"/>
    <property type="match status" value="1"/>
</dbReference>
<comment type="caution">
    <text evidence="6">The sequence shown here is derived from an EMBL/GenBank/DDBJ whole genome shotgun (WGS) entry which is preliminary data.</text>
</comment>
<dbReference type="CDD" id="cd06263">
    <property type="entry name" value="MAM"/>
    <property type="match status" value="4"/>
</dbReference>
<dbReference type="PANTHER" id="PTHR23282">
    <property type="entry name" value="APICAL ENDOSOMAL GLYCOPROTEIN PRECURSOR"/>
    <property type="match status" value="1"/>
</dbReference>
<accession>A0A8B6CYA5</accession>
<dbReference type="GO" id="GO:0016020">
    <property type="term" value="C:membrane"/>
    <property type="evidence" value="ECO:0007669"/>
    <property type="project" value="InterPro"/>
</dbReference>
<dbReference type="SMART" id="SM00181">
    <property type="entry name" value="EGF"/>
    <property type="match status" value="2"/>
</dbReference>
<dbReference type="Pfam" id="PF00629">
    <property type="entry name" value="MAM"/>
    <property type="match status" value="4"/>
</dbReference>
<dbReference type="InterPro" id="IPR051560">
    <property type="entry name" value="MAM_domain-containing"/>
</dbReference>
<dbReference type="SMART" id="SM00042">
    <property type="entry name" value="CUB"/>
    <property type="match status" value="1"/>
</dbReference>
<feature type="domain" description="MAM" evidence="5">
    <location>
        <begin position="208"/>
        <end position="374"/>
    </location>
</feature>
<dbReference type="SUPFAM" id="SSF49854">
    <property type="entry name" value="Spermadhesin, CUB domain"/>
    <property type="match status" value="1"/>
</dbReference>
<dbReference type="InterPro" id="IPR035914">
    <property type="entry name" value="Sperma_CUB_dom_sf"/>
</dbReference>
<dbReference type="PROSITE" id="PS50026">
    <property type="entry name" value="EGF_3"/>
    <property type="match status" value="1"/>
</dbReference>
<dbReference type="OrthoDB" id="6131090at2759"/>
<feature type="disulfide bond" evidence="2">
    <location>
        <begin position="167"/>
        <end position="177"/>
    </location>
</feature>
<dbReference type="CDD" id="cd00041">
    <property type="entry name" value="CUB"/>
    <property type="match status" value="1"/>
</dbReference>
<dbReference type="SUPFAM" id="SSF57196">
    <property type="entry name" value="EGF/Laminin"/>
    <property type="match status" value="1"/>
</dbReference>
<evidence type="ECO:0000256" key="1">
    <source>
        <dbReference type="ARBA" id="ARBA00023157"/>
    </source>
</evidence>
<keyword evidence="1 2" id="KW-1015">Disulfide bond</keyword>
<dbReference type="InterPro" id="IPR000998">
    <property type="entry name" value="MAM_dom"/>
</dbReference>
<feature type="domain" description="EGF-like" evidence="4">
    <location>
        <begin position="163"/>
        <end position="200"/>
    </location>
</feature>
<dbReference type="SUPFAM" id="SSF49899">
    <property type="entry name" value="Concanavalin A-like lectins/glucanases"/>
    <property type="match status" value="4"/>
</dbReference>
<feature type="domain" description="CUB" evidence="3">
    <location>
        <begin position="41"/>
        <end position="163"/>
    </location>
</feature>
<dbReference type="Gene3D" id="2.60.120.200">
    <property type="match status" value="4"/>
</dbReference>
<feature type="disulfide bond" evidence="2">
    <location>
        <begin position="190"/>
        <end position="199"/>
    </location>
</feature>
<dbReference type="PROSITE" id="PS00022">
    <property type="entry name" value="EGF_1"/>
    <property type="match status" value="1"/>
</dbReference>
<dbReference type="InterPro" id="IPR000742">
    <property type="entry name" value="EGF"/>
</dbReference>
<dbReference type="Pfam" id="PF00431">
    <property type="entry name" value="CUB"/>
    <property type="match status" value="1"/>
</dbReference>
<keyword evidence="2" id="KW-0245">EGF-like domain</keyword>
<protein>
    <submittedName>
        <fullName evidence="6">Uncharacterized protein</fullName>
    </submittedName>
</protein>
<dbReference type="AlphaFoldDB" id="A0A8B6CYA5"/>
<keyword evidence="7" id="KW-1185">Reference proteome</keyword>
<reference evidence="6" key="1">
    <citation type="submission" date="2018-11" db="EMBL/GenBank/DDBJ databases">
        <authorList>
            <person name="Alioto T."/>
            <person name="Alioto T."/>
        </authorList>
    </citation>
    <scope>NUCLEOTIDE SEQUENCE</scope>
</reference>
<gene>
    <name evidence="6" type="ORF">MGAL_10B032120</name>
</gene>
<proteinExistence type="predicted"/>
<evidence type="ECO:0000259" key="3">
    <source>
        <dbReference type="PROSITE" id="PS01180"/>
    </source>
</evidence>
<sequence length="856" mass="92778">HCTNIPNCQNGGFLNFQCTCTCPDVLTGTICEGTVSNSQTCGGVINLAAGEERLIQSPNYPSNYPTGLECTWLVKGTANNIVRASVQYMDISADAACNHWLEYRYNLLGQKGPKKCGTNFVADEEIWDSTPDELSNAMIIRFDSNTFSTKPAAKGFSIKVQSIGKGCVTNPCMYGKCSSPEGTSDYTCTCNQGVSGKDCDMFTSSAVVKCTFEYGERCIFETEANHELNWDYQSLGTRSSNTGPDNAHTGFQYVYIEASGKSRQAGDKAVMSTNIQLSNVDYYMTFWYHMKGSKMGTLNIYTEGTTTAKSIIWTRSGSQGNDWVKGKVNITAMHGLKISIESIRGSGWSSDIAIDDISLTPGTRGGSQLKTCSFEAGASCFLVEATNDDFDWTPISGESPSSGTGPKAAYEGSTYKYIEVSSPVTSNSVARLMSSSSLNGGDHCLTFAYHMFGSDDMGELKISTGVTAPDNELFKESGNHDDQWNKGMVTFTTSPGMKLFVEANKRNTWKGDIAIDDFQLKSGSCDGGSQLETCSFEVGASCFLVEATNDDFDWTPLSGESPSSGTGPKAAYEGSMYKYIEVSSPVISDSVARLMSSSSLNGGDHCLTFAYHMFGANDMGELKISTGVTAPDNELFIESGNHDDQWNKGMVTFTTSPGMKLFVEANKGNTWQGDIAIDDIQLKSGSCDDLAVTFRCDFETDAPCIFKESSQDEFDWTRHSLTTPSTDTGPEKAATGIYYIYTEASYPRTFGDKAVLTTEATTLQDTSWCLCFNYHMKGSDIGILEVFAGDKTSSLTSIWQKTGEQSDPALWKSATIDVQQYSNPVITIEGIRGSSYDGDIAIDDISLSSGGCNTRK</sequence>
<organism evidence="6 7">
    <name type="scientific">Mytilus galloprovincialis</name>
    <name type="common">Mediterranean mussel</name>
    <dbReference type="NCBI Taxonomy" id="29158"/>
    <lineage>
        <taxon>Eukaryota</taxon>
        <taxon>Metazoa</taxon>
        <taxon>Spiralia</taxon>
        <taxon>Lophotrochozoa</taxon>
        <taxon>Mollusca</taxon>
        <taxon>Bivalvia</taxon>
        <taxon>Autobranchia</taxon>
        <taxon>Pteriomorphia</taxon>
        <taxon>Mytilida</taxon>
        <taxon>Mytiloidea</taxon>
        <taxon>Mytilidae</taxon>
        <taxon>Mytilinae</taxon>
        <taxon>Mytilus</taxon>
    </lineage>
</organism>
<evidence type="ECO:0000259" key="5">
    <source>
        <dbReference type="PROSITE" id="PS50060"/>
    </source>
</evidence>
<dbReference type="PROSITE" id="PS50060">
    <property type="entry name" value="MAM_2"/>
    <property type="match status" value="4"/>
</dbReference>
<feature type="domain" description="MAM" evidence="5">
    <location>
        <begin position="370"/>
        <end position="527"/>
    </location>
</feature>
<evidence type="ECO:0000313" key="6">
    <source>
        <dbReference type="EMBL" id="VDI12403.1"/>
    </source>
</evidence>
<feature type="domain" description="MAM" evidence="5">
    <location>
        <begin position="694"/>
        <end position="854"/>
    </location>
</feature>
<dbReference type="SMART" id="SM00137">
    <property type="entry name" value="MAM"/>
    <property type="match status" value="4"/>
</dbReference>